<dbReference type="GO" id="GO:1901135">
    <property type="term" value="P:carbohydrate derivative metabolic process"/>
    <property type="evidence" value="ECO:0007669"/>
    <property type="project" value="InterPro"/>
</dbReference>
<dbReference type="InterPro" id="IPR000281">
    <property type="entry name" value="HTH_RpiR"/>
</dbReference>
<organism evidence="2 3">
    <name type="scientific">Mangrovicoccus algicola</name>
    <dbReference type="NCBI Taxonomy" id="2771008"/>
    <lineage>
        <taxon>Bacteria</taxon>
        <taxon>Pseudomonadati</taxon>
        <taxon>Pseudomonadota</taxon>
        <taxon>Alphaproteobacteria</taxon>
        <taxon>Rhodobacterales</taxon>
        <taxon>Paracoccaceae</taxon>
        <taxon>Mangrovicoccus</taxon>
    </lineage>
</organism>
<dbReference type="EMBL" id="JACVXA010000016">
    <property type="protein sequence ID" value="MBE3638127.1"/>
    <property type="molecule type" value="Genomic_DNA"/>
</dbReference>
<dbReference type="InterPro" id="IPR036388">
    <property type="entry name" value="WH-like_DNA-bd_sf"/>
</dbReference>
<evidence type="ECO:0000313" key="2">
    <source>
        <dbReference type="EMBL" id="MBE3638127.1"/>
    </source>
</evidence>
<dbReference type="SUPFAM" id="SSF46689">
    <property type="entry name" value="Homeodomain-like"/>
    <property type="match status" value="1"/>
</dbReference>
<dbReference type="Proteomes" id="UP000609121">
    <property type="component" value="Unassembled WGS sequence"/>
</dbReference>
<gene>
    <name evidence="2" type="ORF">ICN82_07920</name>
</gene>
<proteinExistence type="predicted"/>
<dbReference type="RefSeq" id="WP_193181499.1">
    <property type="nucleotide sequence ID" value="NZ_JACVXA010000016.1"/>
</dbReference>
<dbReference type="AlphaFoldDB" id="A0A8J7CWS9"/>
<dbReference type="PROSITE" id="PS51071">
    <property type="entry name" value="HTH_RPIR"/>
    <property type="match status" value="1"/>
</dbReference>
<comment type="caution">
    <text evidence="2">The sequence shown here is derived from an EMBL/GenBank/DDBJ whole genome shotgun (WGS) entry which is preliminary data.</text>
</comment>
<evidence type="ECO:0000313" key="3">
    <source>
        <dbReference type="Proteomes" id="UP000609121"/>
    </source>
</evidence>
<protein>
    <submittedName>
        <fullName evidence="2">MurR/RpiR family transcriptional regulator</fullName>
    </submittedName>
</protein>
<evidence type="ECO:0000259" key="1">
    <source>
        <dbReference type="PROSITE" id="PS51071"/>
    </source>
</evidence>
<dbReference type="Pfam" id="PF01418">
    <property type="entry name" value="HTH_6"/>
    <property type="match status" value="1"/>
</dbReference>
<dbReference type="GO" id="GO:0003700">
    <property type="term" value="F:DNA-binding transcription factor activity"/>
    <property type="evidence" value="ECO:0007669"/>
    <property type="project" value="InterPro"/>
</dbReference>
<dbReference type="GO" id="GO:0097367">
    <property type="term" value="F:carbohydrate derivative binding"/>
    <property type="evidence" value="ECO:0007669"/>
    <property type="project" value="InterPro"/>
</dbReference>
<keyword evidence="3" id="KW-1185">Reference proteome</keyword>
<dbReference type="InterPro" id="IPR047640">
    <property type="entry name" value="RpiR-like"/>
</dbReference>
<sequence>MTFSQRIVDVYDDLTRSERRLADLLLESPERIIADPMPKLAESAAVSKATVARFLRRLGFKGLRDAQASLGSDVAAGPEWRGRFRPQSGPGAHLTSELQNLSRSIEQIRTDELDRAIRSMARCEKLWVVGFGDNYPLAHFARALLIRVKPDIRMIPIGGFSLPEEFASISGEDAMLALGVGRRTRLLRSVMRSARQAGAQVTLITDQAAPVSRDVADVALRCRTRGAGVFDSVVAPVSVLTYLCSAMALRIGEPALSRLDDISKIHEDWQDLLDGDL</sequence>
<feature type="domain" description="HTH rpiR-type" evidence="1">
    <location>
        <begin position="1"/>
        <end position="77"/>
    </location>
</feature>
<dbReference type="PANTHER" id="PTHR30514:SF18">
    <property type="entry name" value="RPIR-FAMILY TRANSCRIPTIONAL REGULATOR"/>
    <property type="match status" value="1"/>
</dbReference>
<name>A0A8J7CWS9_9RHOB</name>
<reference evidence="2" key="1">
    <citation type="submission" date="2020-09" db="EMBL/GenBank/DDBJ databases">
        <title>A novel bacterium of genus Mangrovicoccus, isolated from South China Sea.</title>
        <authorList>
            <person name="Huang H."/>
            <person name="Mo K."/>
            <person name="Hu Y."/>
        </authorList>
    </citation>
    <scope>NUCLEOTIDE SEQUENCE</scope>
    <source>
        <strain evidence="2">HB182678</strain>
    </source>
</reference>
<dbReference type="SUPFAM" id="SSF53697">
    <property type="entry name" value="SIS domain"/>
    <property type="match status" value="1"/>
</dbReference>
<dbReference type="PANTHER" id="PTHR30514">
    <property type="entry name" value="GLUCOKINASE"/>
    <property type="match status" value="1"/>
</dbReference>
<dbReference type="GO" id="GO:0003677">
    <property type="term" value="F:DNA binding"/>
    <property type="evidence" value="ECO:0007669"/>
    <property type="project" value="InterPro"/>
</dbReference>
<accession>A0A8J7CWS9</accession>
<dbReference type="InterPro" id="IPR046348">
    <property type="entry name" value="SIS_dom_sf"/>
</dbReference>
<dbReference type="Gene3D" id="1.10.10.10">
    <property type="entry name" value="Winged helix-like DNA-binding domain superfamily/Winged helix DNA-binding domain"/>
    <property type="match status" value="1"/>
</dbReference>
<dbReference type="InterPro" id="IPR009057">
    <property type="entry name" value="Homeodomain-like_sf"/>
</dbReference>
<dbReference type="Gene3D" id="3.40.50.10490">
    <property type="entry name" value="Glucose-6-phosphate isomerase like protein, domain 1"/>
    <property type="match status" value="1"/>
</dbReference>